<evidence type="ECO:0000313" key="5">
    <source>
        <dbReference type="Proteomes" id="UP000295504"/>
    </source>
</evidence>
<protein>
    <recommendedName>
        <fullName evidence="2">Phosphoesterase</fullName>
        <ecNumber evidence="2">3.1.4.-</ecNumber>
    </recommendedName>
</protein>
<sequence length="158" mass="17545">MNKIKVAVISDTHGLVRPQLIEELAGCDLIIHAGDIGSNEVINELEKVAPVRAVRGNVDREEWCLKFPKSDVIELGDKYVYLIHNIEDLDIEPTAGGFDIVIYGHSHKPSVEEKKGVIYLNPGSVGPRRFNLPISYAILEVKKNSISQSLITITNKNM</sequence>
<dbReference type="InterPro" id="IPR000979">
    <property type="entry name" value="Phosphodiesterase_MJ0936/Vps29"/>
</dbReference>
<evidence type="ECO:0000256" key="1">
    <source>
        <dbReference type="ARBA" id="ARBA00008950"/>
    </source>
</evidence>
<dbReference type="PANTHER" id="PTHR11124">
    <property type="entry name" value="VACUOLAR SORTING PROTEIN VPS29"/>
    <property type="match status" value="1"/>
</dbReference>
<gene>
    <name evidence="4" type="ORF">EDD79_100385</name>
</gene>
<evidence type="ECO:0000259" key="3">
    <source>
        <dbReference type="Pfam" id="PF12850"/>
    </source>
</evidence>
<comment type="similarity">
    <text evidence="1 2">Belongs to the metallophosphoesterase superfamily. YfcE family.</text>
</comment>
<dbReference type="GO" id="GO:0046872">
    <property type="term" value="F:metal ion binding"/>
    <property type="evidence" value="ECO:0007669"/>
    <property type="project" value="UniProtKB-KW"/>
</dbReference>
<reference evidence="4 5" key="1">
    <citation type="submission" date="2019-03" db="EMBL/GenBank/DDBJ databases">
        <title>Genomic Encyclopedia of Type Strains, Phase IV (KMG-IV): sequencing the most valuable type-strain genomes for metagenomic binning, comparative biology and taxonomic classification.</title>
        <authorList>
            <person name="Goeker M."/>
        </authorList>
    </citation>
    <scope>NUCLEOTIDE SEQUENCE [LARGE SCALE GENOMIC DNA]</scope>
    <source>
        <strain evidence="4 5">DSM 100013</strain>
    </source>
</reference>
<dbReference type="GO" id="GO:0016787">
    <property type="term" value="F:hydrolase activity"/>
    <property type="evidence" value="ECO:0007669"/>
    <property type="project" value="UniProtKB-UniRule"/>
</dbReference>
<keyword evidence="5" id="KW-1185">Reference proteome</keyword>
<dbReference type="Proteomes" id="UP000295504">
    <property type="component" value="Unassembled WGS sequence"/>
</dbReference>
<proteinExistence type="inferred from homology"/>
<organism evidence="4 5">
    <name type="scientific">Serpentinicella alkaliphila</name>
    <dbReference type="NCBI Taxonomy" id="1734049"/>
    <lineage>
        <taxon>Bacteria</taxon>
        <taxon>Bacillati</taxon>
        <taxon>Bacillota</taxon>
        <taxon>Clostridia</taxon>
        <taxon>Peptostreptococcales</taxon>
        <taxon>Natronincolaceae</taxon>
        <taxon>Serpentinicella</taxon>
    </lineage>
</organism>
<dbReference type="EC" id="3.1.4.-" evidence="2"/>
<dbReference type="OrthoDB" id="9800565at2"/>
<dbReference type="EMBL" id="SLYC01000003">
    <property type="protein sequence ID" value="TCQ06659.1"/>
    <property type="molecule type" value="Genomic_DNA"/>
</dbReference>
<dbReference type="InterPro" id="IPR024654">
    <property type="entry name" value="Calcineurin-like_PHP_lpxH"/>
</dbReference>
<evidence type="ECO:0000313" key="4">
    <source>
        <dbReference type="EMBL" id="TCQ06659.1"/>
    </source>
</evidence>
<dbReference type="RefSeq" id="WP_132847542.1">
    <property type="nucleotide sequence ID" value="NZ_CP058648.1"/>
</dbReference>
<comment type="caution">
    <text evidence="4">The sequence shown here is derived from an EMBL/GenBank/DDBJ whole genome shotgun (WGS) entry which is preliminary data.</text>
</comment>
<dbReference type="Pfam" id="PF12850">
    <property type="entry name" value="Metallophos_2"/>
    <property type="match status" value="1"/>
</dbReference>
<dbReference type="InterPro" id="IPR029052">
    <property type="entry name" value="Metallo-depent_PP-like"/>
</dbReference>
<dbReference type="AlphaFoldDB" id="A0A4R2U8S9"/>
<dbReference type="NCBIfam" id="TIGR00040">
    <property type="entry name" value="yfcE"/>
    <property type="match status" value="1"/>
</dbReference>
<dbReference type="Gene3D" id="3.60.21.10">
    <property type="match status" value="1"/>
</dbReference>
<dbReference type="SUPFAM" id="SSF56300">
    <property type="entry name" value="Metallo-dependent phosphatases"/>
    <property type="match status" value="1"/>
</dbReference>
<name>A0A4R2U8S9_9FIRM</name>
<accession>A0A4R2U8S9</accession>
<feature type="domain" description="Calcineurin-like phosphoesterase" evidence="3">
    <location>
        <begin position="5"/>
        <end position="143"/>
    </location>
</feature>
<comment type="cofactor">
    <cofactor evidence="2">
        <name>a divalent metal cation</name>
        <dbReference type="ChEBI" id="CHEBI:60240"/>
    </cofactor>
</comment>
<evidence type="ECO:0000256" key="2">
    <source>
        <dbReference type="RuleBase" id="RU362039"/>
    </source>
</evidence>
<keyword evidence="2" id="KW-0479">Metal-binding</keyword>